<proteinExistence type="predicted"/>
<evidence type="ECO:0000313" key="4">
    <source>
        <dbReference type="Proteomes" id="UP000785200"/>
    </source>
</evidence>
<keyword evidence="3" id="KW-0456">Lyase</keyword>
<dbReference type="PANTHER" id="PTHR43092:SF2">
    <property type="entry name" value="HERCYNYLCYSTEINE SULFOXIDE LYASE"/>
    <property type="match status" value="1"/>
</dbReference>
<dbReference type="AlphaFoldDB" id="A0A9P7B1A4"/>
<feature type="domain" description="Aminotransferase class V" evidence="2">
    <location>
        <begin position="71"/>
        <end position="268"/>
    </location>
</feature>
<reference evidence="3" key="1">
    <citation type="submission" date="2019-07" db="EMBL/GenBank/DDBJ databases">
        <title>Hyphodiscus hymeniophilus genome sequencing and assembly.</title>
        <authorList>
            <person name="Kramer G."/>
            <person name="Nodwell J."/>
        </authorList>
    </citation>
    <scope>NUCLEOTIDE SEQUENCE</scope>
    <source>
        <strain evidence="3">ATCC 34498</strain>
    </source>
</reference>
<name>A0A9P7B1A4_9HELO</name>
<dbReference type="SUPFAM" id="SSF53383">
    <property type="entry name" value="PLP-dependent transferases"/>
    <property type="match status" value="1"/>
</dbReference>
<sequence>MGNNQTVDSTPTDKRTPFGKEMLKHFLFDPSFKNLNHGSFGTFPRAVQEKQRKYMDAMEARPDPFIRYDYPKALDVSREAVAKVLNAPIPTVVYVPNATHGINTVLTNLVWDRDGKDEILYFSTIYGACGKTVNYVCEANHDIVKGREMRLQFPMEDASVLDLLRDTIKASRAEGKTPRIAIFDTVSSLPGVRMPFESLTAICQEERVLSLIDGAHGIGHIHIDLRALDPDFFVSNCHKWLYVPRGCAVLYVPERNQHLMRSTLPTSHGFVPRGNAAVGLANPLGFGNTNSQFVQNFEFVGTIDSTNYLVLPDSLKWRHAVCGGEEAIIDYNTKLAQQGGQLVAKILGTEVMDNSTKTLTDCCLVNVRLPLTANPTKIPGLTTLDPGLGMRAINWMETFLVDEHKTFMAIYFFHNQWWTRLSGQVYLDLSDFEWAGQKLKEMCERVREEKFEEA</sequence>
<evidence type="ECO:0000259" key="2">
    <source>
        <dbReference type="Pfam" id="PF00266"/>
    </source>
</evidence>
<keyword evidence="1" id="KW-0663">Pyridoxal phosphate</keyword>
<accession>A0A9P7B1A4</accession>
<evidence type="ECO:0000313" key="3">
    <source>
        <dbReference type="EMBL" id="KAG0653097.1"/>
    </source>
</evidence>
<dbReference type="GO" id="GO:0016829">
    <property type="term" value="F:lyase activity"/>
    <property type="evidence" value="ECO:0007669"/>
    <property type="project" value="UniProtKB-KW"/>
</dbReference>
<dbReference type="InterPro" id="IPR000192">
    <property type="entry name" value="Aminotrans_V_dom"/>
</dbReference>
<dbReference type="OrthoDB" id="5978656at2759"/>
<dbReference type="PANTHER" id="PTHR43092">
    <property type="entry name" value="L-CYSTEINE DESULFHYDRASE"/>
    <property type="match status" value="1"/>
</dbReference>
<keyword evidence="4" id="KW-1185">Reference proteome</keyword>
<dbReference type="EMBL" id="VNKQ01000002">
    <property type="protein sequence ID" value="KAG0653097.1"/>
    <property type="molecule type" value="Genomic_DNA"/>
</dbReference>
<dbReference type="InterPro" id="IPR015424">
    <property type="entry name" value="PyrdxlP-dep_Trfase"/>
</dbReference>
<evidence type="ECO:0000256" key="1">
    <source>
        <dbReference type="ARBA" id="ARBA00022898"/>
    </source>
</evidence>
<dbReference type="Gene3D" id="3.40.640.10">
    <property type="entry name" value="Type I PLP-dependent aspartate aminotransferase-like (Major domain)"/>
    <property type="match status" value="1"/>
</dbReference>
<dbReference type="Pfam" id="PF00266">
    <property type="entry name" value="Aminotran_5"/>
    <property type="match status" value="1"/>
</dbReference>
<protein>
    <submittedName>
        <fullName evidence="3">PLP-dependent C-S lyase</fullName>
    </submittedName>
</protein>
<dbReference type="InterPro" id="IPR015421">
    <property type="entry name" value="PyrdxlP-dep_Trfase_major"/>
</dbReference>
<organism evidence="3 4">
    <name type="scientific">Hyphodiscus hymeniophilus</name>
    <dbReference type="NCBI Taxonomy" id="353542"/>
    <lineage>
        <taxon>Eukaryota</taxon>
        <taxon>Fungi</taxon>
        <taxon>Dikarya</taxon>
        <taxon>Ascomycota</taxon>
        <taxon>Pezizomycotina</taxon>
        <taxon>Leotiomycetes</taxon>
        <taxon>Helotiales</taxon>
        <taxon>Hyphodiscaceae</taxon>
        <taxon>Hyphodiscus</taxon>
    </lineage>
</organism>
<dbReference type="Proteomes" id="UP000785200">
    <property type="component" value="Unassembled WGS sequence"/>
</dbReference>
<gene>
    <name evidence="3" type="ORF">D0Z07_0311</name>
</gene>
<comment type="caution">
    <text evidence="3">The sequence shown here is derived from an EMBL/GenBank/DDBJ whole genome shotgun (WGS) entry which is preliminary data.</text>
</comment>